<dbReference type="GO" id="GO:0000976">
    <property type="term" value="F:transcription cis-regulatory region binding"/>
    <property type="evidence" value="ECO:0007669"/>
    <property type="project" value="TreeGrafter"/>
</dbReference>
<evidence type="ECO:0000259" key="6">
    <source>
        <dbReference type="PROSITE" id="PS50977"/>
    </source>
</evidence>
<reference evidence="7 8" key="1">
    <citation type="submission" date="2019-02" db="EMBL/GenBank/DDBJ databases">
        <title>Genomic Encyclopedia of Type Strains, Phase IV (KMG-IV): sequencing the most valuable type-strain genomes for metagenomic binning, comparative biology and taxonomic classification.</title>
        <authorList>
            <person name="Goeker M."/>
        </authorList>
    </citation>
    <scope>NUCLEOTIDE SEQUENCE [LARGE SCALE GENOMIC DNA]</scope>
    <source>
        <strain evidence="7 8">DSM 45622</strain>
    </source>
</reference>
<comment type="caution">
    <text evidence="7">The sequence shown here is derived from an EMBL/GenBank/DDBJ whole genome shotgun (WGS) entry which is preliminary data.</text>
</comment>
<organism evidence="7 8">
    <name type="scientific">Motilibacter rhizosphaerae</name>
    <dbReference type="NCBI Taxonomy" id="598652"/>
    <lineage>
        <taxon>Bacteria</taxon>
        <taxon>Bacillati</taxon>
        <taxon>Actinomycetota</taxon>
        <taxon>Actinomycetes</taxon>
        <taxon>Motilibacterales</taxon>
        <taxon>Motilibacteraceae</taxon>
        <taxon>Motilibacter</taxon>
    </lineage>
</organism>
<dbReference type="InterPro" id="IPR001647">
    <property type="entry name" value="HTH_TetR"/>
</dbReference>
<dbReference type="Gene3D" id="1.10.357.10">
    <property type="entry name" value="Tetracycline Repressor, domain 2"/>
    <property type="match status" value="1"/>
</dbReference>
<feature type="DNA-binding region" description="H-T-H motif" evidence="5">
    <location>
        <begin position="34"/>
        <end position="53"/>
    </location>
</feature>
<evidence type="ECO:0000256" key="2">
    <source>
        <dbReference type="ARBA" id="ARBA00023015"/>
    </source>
</evidence>
<dbReference type="PANTHER" id="PTHR30055">
    <property type="entry name" value="HTH-TYPE TRANSCRIPTIONAL REGULATOR RUTR"/>
    <property type="match status" value="1"/>
</dbReference>
<dbReference type="SUPFAM" id="SSF46689">
    <property type="entry name" value="Homeodomain-like"/>
    <property type="match status" value="1"/>
</dbReference>
<dbReference type="GO" id="GO:0003700">
    <property type="term" value="F:DNA-binding transcription factor activity"/>
    <property type="evidence" value="ECO:0007669"/>
    <property type="project" value="TreeGrafter"/>
</dbReference>
<keyword evidence="3 5" id="KW-0238">DNA-binding</keyword>
<feature type="domain" description="HTH tetR-type" evidence="6">
    <location>
        <begin position="11"/>
        <end position="71"/>
    </location>
</feature>
<dbReference type="AlphaFoldDB" id="A0A4Q7NPX7"/>
<dbReference type="RefSeq" id="WP_130493514.1">
    <property type="nucleotide sequence ID" value="NZ_SGXD01000003.1"/>
</dbReference>
<protein>
    <submittedName>
        <fullName evidence="7">TetR family transcriptional regulator</fullName>
    </submittedName>
</protein>
<dbReference type="PRINTS" id="PR00455">
    <property type="entry name" value="HTHTETR"/>
</dbReference>
<keyword evidence="2" id="KW-0805">Transcription regulation</keyword>
<dbReference type="Proteomes" id="UP000293638">
    <property type="component" value="Unassembled WGS sequence"/>
</dbReference>
<dbReference type="InterPro" id="IPR039538">
    <property type="entry name" value="BetI_C"/>
</dbReference>
<proteinExistence type="predicted"/>
<keyword evidence="4" id="KW-0804">Transcription</keyword>
<dbReference type="EMBL" id="SGXD01000003">
    <property type="protein sequence ID" value="RZS87384.1"/>
    <property type="molecule type" value="Genomic_DNA"/>
</dbReference>
<dbReference type="Pfam" id="PF00440">
    <property type="entry name" value="TetR_N"/>
    <property type="match status" value="1"/>
</dbReference>
<dbReference type="OrthoDB" id="7505659at2"/>
<dbReference type="SUPFAM" id="SSF48498">
    <property type="entry name" value="Tetracyclin repressor-like, C-terminal domain"/>
    <property type="match status" value="1"/>
</dbReference>
<dbReference type="InterPro" id="IPR050109">
    <property type="entry name" value="HTH-type_TetR-like_transc_reg"/>
</dbReference>
<evidence type="ECO:0000256" key="4">
    <source>
        <dbReference type="ARBA" id="ARBA00023163"/>
    </source>
</evidence>
<keyword evidence="1" id="KW-0678">Repressor</keyword>
<evidence type="ECO:0000256" key="1">
    <source>
        <dbReference type="ARBA" id="ARBA00022491"/>
    </source>
</evidence>
<sequence>MPGLRRRLPPDQRRAEIVAVARRLIAERGFRGVTVQQVAEAAGMTVAGLLHHVGDKDGILLAVLSDRDAVDLESVARQVALPPGTPGRGRALLDAVVERNAGQPEIVRLYTVLDAEALAPEHPAHAYFVERDRQARETFADWLAGEVPDPDAAAVQVLAAMDGLQLQWLRAPEEFDLRAAWRTAADALLGAAAAGA</sequence>
<evidence type="ECO:0000313" key="7">
    <source>
        <dbReference type="EMBL" id="RZS87384.1"/>
    </source>
</evidence>
<name>A0A4Q7NPX7_9ACTN</name>
<dbReference type="PANTHER" id="PTHR30055:SF228">
    <property type="entry name" value="TRANSCRIPTIONAL REGULATOR-RELATED"/>
    <property type="match status" value="1"/>
</dbReference>
<keyword evidence="8" id="KW-1185">Reference proteome</keyword>
<dbReference type="InterPro" id="IPR036271">
    <property type="entry name" value="Tet_transcr_reg_TetR-rel_C_sf"/>
</dbReference>
<evidence type="ECO:0000256" key="5">
    <source>
        <dbReference type="PROSITE-ProRule" id="PRU00335"/>
    </source>
</evidence>
<dbReference type="InterPro" id="IPR009057">
    <property type="entry name" value="Homeodomain-like_sf"/>
</dbReference>
<accession>A0A4Q7NPX7</accession>
<dbReference type="PROSITE" id="PS50977">
    <property type="entry name" value="HTH_TETR_2"/>
    <property type="match status" value="1"/>
</dbReference>
<evidence type="ECO:0000313" key="8">
    <source>
        <dbReference type="Proteomes" id="UP000293638"/>
    </source>
</evidence>
<evidence type="ECO:0000256" key="3">
    <source>
        <dbReference type="ARBA" id="ARBA00023125"/>
    </source>
</evidence>
<gene>
    <name evidence="7" type="ORF">EV189_2812</name>
</gene>
<dbReference type="Pfam" id="PF13977">
    <property type="entry name" value="TetR_C_6"/>
    <property type="match status" value="1"/>
</dbReference>